<keyword evidence="2" id="KW-1185">Reference proteome</keyword>
<evidence type="ECO:0000313" key="1">
    <source>
        <dbReference type="EMBL" id="AZT91062.1"/>
    </source>
</evidence>
<evidence type="ECO:0000313" key="2">
    <source>
        <dbReference type="Proteomes" id="UP000282930"/>
    </source>
</evidence>
<proteinExistence type="predicted"/>
<dbReference type="EMBL" id="CP034791">
    <property type="protein sequence ID" value="AZT91062.1"/>
    <property type="molecule type" value="Genomic_DNA"/>
</dbReference>
<sequence length="116" mass="12193">MSIINSVKNFVDRASYALKQGIKEEVNSWTGGVDNWISHGASGAWGAAKAAVAAYKAETTGVRFAAEKTATAIATKVAEKAIAKGIAEFIGGPIAWAPDIYHTIHGTVVGWKVYGK</sequence>
<protein>
    <submittedName>
        <fullName evidence="1">Uncharacterized protein</fullName>
    </submittedName>
</protein>
<gene>
    <name evidence="1" type="ORF">ELD05_10670</name>
</gene>
<dbReference type="Proteomes" id="UP000282930">
    <property type="component" value="Chromosome"/>
</dbReference>
<dbReference type="AlphaFoldDB" id="A0A3T0D8C6"/>
<accession>A0A3T0D8C6</accession>
<dbReference type="RefSeq" id="WP_127352412.1">
    <property type="nucleotide sequence ID" value="NZ_CP034791.1"/>
</dbReference>
<dbReference type="KEGG" id="ccha:ELD05_10670"/>
<organism evidence="1 2">
    <name type="scientific">Caldicellulosiruptor changbaiensis</name>
    <dbReference type="NCBI Taxonomy" id="1222016"/>
    <lineage>
        <taxon>Bacteria</taxon>
        <taxon>Bacillati</taxon>
        <taxon>Bacillota</taxon>
        <taxon>Bacillota incertae sedis</taxon>
        <taxon>Caldicellulosiruptorales</taxon>
        <taxon>Caldicellulosiruptoraceae</taxon>
        <taxon>Caldicellulosiruptor</taxon>
    </lineage>
</organism>
<name>A0A3T0D8C6_9FIRM</name>
<reference evidence="1 2" key="1">
    <citation type="submission" date="2018-12" db="EMBL/GenBank/DDBJ databases">
        <title>Genome sequence from the cellulolytic species, Caldicellulosiruptor changbaiensis.</title>
        <authorList>
            <person name="Blumer-Schuette S.E."/>
            <person name="Mendoza C."/>
        </authorList>
    </citation>
    <scope>NUCLEOTIDE SEQUENCE [LARGE SCALE GENOMIC DNA]</scope>
    <source>
        <strain evidence="1 2">CBS-Z</strain>
    </source>
</reference>